<dbReference type="InterPro" id="IPR041662">
    <property type="entry name" value="SusD-like_2"/>
</dbReference>
<evidence type="ECO:0000256" key="1">
    <source>
        <dbReference type="SAM" id="SignalP"/>
    </source>
</evidence>
<organism evidence="2 3">
    <name type="scientific">Hymenobacter roseosalivarius DSM 11622</name>
    <dbReference type="NCBI Taxonomy" id="645990"/>
    <lineage>
        <taxon>Bacteria</taxon>
        <taxon>Pseudomonadati</taxon>
        <taxon>Bacteroidota</taxon>
        <taxon>Cytophagia</taxon>
        <taxon>Cytophagales</taxon>
        <taxon>Hymenobacteraceae</taxon>
        <taxon>Hymenobacter</taxon>
    </lineage>
</organism>
<evidence type="ECO:0008006" key="4">
    <source>
        <dbReference type="Google" id="ProtNLM"/>
    </source>
</evidence>
<evidence type="ECO:0000313" key="2">
    <source>
        <dbReference type="EMBL" id="SMB97730.1"/>
    </source>
</evidence>
<name>A0A1W1VWU5_9BACT</name>
<dbReference type="STRING" id="645990.SAMN00120144_1598"/>
<dbReference type="AlphaFoldDB" id="A0A1W1VWU5"/>
<dbReference type="Proteomes" id="UP000192266">
    <property type="component" value="Unassembled WGS sequence"/>
</dbReference>
<evidence type="ECO:0000313" key="3">
    <source>
        <dbReference type="Proteomes" id="UP000192266"/>
    </source>
</evidence>
<keyword evidence="3" id="KW-1185">Reference proteome</keyword>
<feature type="signal peptide" evidence="1">
    <location>
        <begin position="1"/>
        <end position="19"/>
    </location>
</feature>
<protein>
    <recommendedName>
        <fullName evidence="4">SusD/RagB family nutrient-binding outer membrane lipoprotein</fullName>
    </recommendedName>
</protein>
<dbReference type="PROSITE" id="PS51257">
    <property type="entry name" value="PROKAR_LIPOPROTEIN"/>
    <property type="match status" value="1"/>
</dbReference>
<dbReference type="SUPFAM" id="SSF48452">
    <property type="entry name" value="TPR-like"/>
    <property type="match status" value="1"/>
</dbReference>
<dbReference type="InterPro" id="IPR011990">
    <property type="entry name" value="TPR-like_helical_dom_sf"/>
</dbReference>
<sequence>MKKLILMLGLVLGGGLLTACEDFLDVNTDPNNPTTATPNFLLPSIIANGAQTQMFTALRTPFITQYLVSRAANNAVDGFFYTNAQSTNTFNFTYFQSGGNIPPMIAAAQAEGSVYYVGAGKIMLALLLSHATDMFGDIPYSEAFLGARNYTPKYDSQEQIYANINQLLDEGITEMSKPASANFRPLYLTSPSISGDILYRGDVGKWIRLAYSLKARQNHHLTKKASYDPNAILALVDQGFKATADDAQLQFQVAVAPLTNTTNIFGTTRNNFATATFSANLIKYLDGRTFGVVDPRLPIMATATSTGADPGVGTATTANLAPGSQLTDFYASWYARDLGYFELITYHELKFIEAEAAFRAGNRTRAFTAFQEGIRAHMRKIGTGGTNTTITTVTYPPITEAQITAYLASAAVPQNAAALELKNIMEQKYIAMFLNPESWSDMRRFDFSPAIYVNLRAPSNVNTALVTAATPTSPAGVRFPRRLLPGATEVLYNPNEIARLGGNAPDYVALPVWWDQP</sequence>
<feature type="chain" id="PRO_5012980922" description="SusD/RagB family nutrient-binding outer membrane lipoprotein" evidence="1">
    <location>
        <begin position="20"/>
        <end position="517"/>
    </location>
</feature>
<dbReference type="OrthoDB" id="622163at2"/>
<reference evidence="2 3" key="1">
    <citation type="submission" date="2017-04" db="EMBL/GenBank/DDBJ databases">
        <authorList>
            <person name="Afonso C.L."/>
            <person name="Miller P.J."/>
            <person name="Scott M.A."/>
            <person name="Spackman E."/>
            <person name="Goraichik I."/>
            <person name="Dimitrov K.M."/>
            <person name="Suarez D.L."/>
            <person name="Swayne D.E."/>
        </authorList>
    </citation>
    <scope>NUCLEOTIDE SEQUENCE [LARGE SCALE GENOMIC DNA]</scope>
    <source>
        <strain evidence="2 3">DSM 11622</strain>
    </source>
</reference>
<gene>
    <name evidence="2" type="ORF">SAMN00120144_1598</name>
</gene>
<keyword evidence="1" id="KW-0732">Signal</keyword>
<dbReference type="EMBL" id="FWWW01000076">
    <property type="protein sequence ID" value="SMB97730.1"/>
    <property type="molecule type" value="Genomic_DNA"/>
</dbReference>
<dbReference type="RefSeq" id="WP_159452048.1">
    <property type="nucleotide sequence ID" value="NZ_FWWW01000076.1"/>
</dbReference>
<proteinExistence type="predicted"/>
<accession>A0A1W1VWU5</accession>
<dbReference type="Pfam" id="PF12771">
    <property type="entry name" value="SusD-like_2"/>
    <property type="match status" value="1"/>
</dbReference>
<dbReference type="Gene3D" id="1.25.40.390">
    <property type="match status" value="1"/>
</dbReference>